<keyword evidence="1" id="KW-1185">Reference proteome</keyword>
<reference evidence="2" key="1">
    <citation type="submission" date="2016-11" db="UniProtKB">
        <authorList>
            <consortium name="WormBaseParasite"/>
        </authorList>
    </citation>
    <scope>IDENTIFICATION</scope>
</reference>
<proteinExistence type="predicted"/>
<accession>A0A1I7Y4U3</accession>
<dbReference type="AlphaFoldDB" id="A0A1I7Y4U3"/>
<protein>
    <submittedName>
        <fullName evidence="2">F-box domain-containing protein</fullName>
    </submittedName>
</protein>
<sequence>MRAICDIVIPYDDLLVIDALLVRVPNLIMDYLPYDLVEEVVGYLPRRDVRIIAKVSSRRPTLENWSFAAEDQLENRVLLDVYACVQCEPVTREVESSEDELESRIFVEGGFFFNHNIAETKIFLSATRDLPNGGKEEWNCLQWRYAWIRNLTVETSYEHFETSYEDFVEPIPGTEVDLQKALRLVSLPVDPSARGSLIVEQHLGYSREEEHDVYRRMINAVQKEFVKVKLIDREGYFSNTMEELAIGFINKGVFLEDMNFHDCNLPRIAKAEISEAVASEFGRKRGRPLEVRIPFYSEEIVSIVESIAENWHQSDGAFEEKRVSGRRFPGDLWFAIAEKYKAIVDPNAVDDWNLQLLFGSLRL</sequence>
<dbReference type="WBParaSite" id="L893_g12625.t1">
    <property type="protein sequence ID" value="L893_g12625.t1"/>
    <property type="gene ID" value="L893_g12625"/>
</dbReference>
<evidence type="ECO:0000313" key="2">
    <source>
        <dbReference type="WBParaSite" id="L893_g12625.t1"/>
    </source>
</evidence>
<organism evidence="1 2">
    <name type="scientific">Steinernema glaseri</name>
    <dbReference type="NCBI Taxonomy" id="37863"/>
    <lineage>
        <taxon>Eukaryota</taxon>
        <taxon>Metazoa</taxon>
        <taxon>Ecdysozoa</taxon>
        <taxon>Nematoda</taxon>
        <taxon>Chromadorea</taxon>
        <taxon>Rhabditida</taxon>
        <taxon>Tylenchina</taxon>
        <taxon>Panagrolaimomorpha</taxon>
        <taxon>Strongyloidoidea</taxon>
        <taxon>Steinernematidae</taxon>
        <taxon>Steinernema</taxon>
    </lineage>
</organism>
<dbReference type="Proteomes" id="UP000095287">
    <property type="component" value="Unplaced"/>
</dbReference>
<evidence type="ECO:0000313" key="1">
    <source>
        <dbReference type="Proteomes" id="UP000095287"/>
    </source>
</evidence>
<name>A0A1I7Y4U3_9BILA</name>